<keyword evidence="1" id="KW-0732">Signal</keyword>
<proteinExistence type="predicted"/>
<dbReference type="Gene3D" id="2.40.160.20">
    <property type="match status" value="1"/>
</dbReference>
<reference evidence="3" key="1">
    <citation type="submission" date="2014-09" db="EMBL/GenBank/DDBJ databases">
        <authorList>
            <person name="Gomez-Valero L."/>
        </authorList>
    </citation>
    <scope>NUCLEOTIDE SEQUENCE [LARGE SCALE GENOMIC DNA]</scope>
    <source>
        <strain evidence="3">ATCC35250</strain>
    </source>
</reference>
<evidence type="ECO:0000256" key="1">
    <source>
        <dbReference type="SAM" id="SignalP"/>
    </source>
</evidence>
<evidence type="ECO:0000313" key="3">
    <source>
        <dbReference type="Proteomes" id="UP000032803"/>
    </source>
</evidence>
<dbReference type="InterPro" id="IPR011250">
    <property type="entry name" value="OMP/PagP_B-barrel"/>
</dbReference>
<protein>
    <recommendedName>
        <fullName evidence="4">Outer membrane protein beta-barrel domain-containing protein</fullName>
    </recommendedName>
</protein>
<dbReference type="HOGENOM" id="CLU_1033632_0_0_6"/>
<evidence type="ECO:0008006" key="4">
    <source>
        <dbReference type="Google" id="ProtNLM"/>
    </source>
</evidence>
<dbReference type="PATRIC" id="fig|449.7.peg.1918"/>
<dbReference type="STRING" id="449.LHA_0135"/>
<dbReference type="OrthoDB" id="5650049at2"/>
<name>A0A0A8UP12_LEGHA</name>
<dbReference type="SUPFAM" id="SSF56925">
    <property type="entry name" value="OMPA-like"/>
    <property type="match status" value="1"/>
</dbReference>
<accession>A0A0A8UP12</accession>
<dbReference type="Proteomes" id="UP000032803">
    <property type="component" value="Chromosome I"/>
</dbReference>
<dbReference type="RefSeq" id="WP_052673538.1">
    <property type="nucleotide sequence ID" value="NZ_LN681225.1"/>
</dbReference>
<dbReference type="EMBL" id="LN681225">
    <property type="protein sequence ID" value="CEK09251.1"/>
    <property type="molecule type" value="Genomic_DNA"/>
</dbReference>
<organism evidence="2 3">
    <name type="scientific">Legionella hackeliae</name>
    <dbReference type="NCBI Taxonomy" id="449"/>
    <lineage>
        <taxon>Bacteria</taxon>
        <taxon>Pseudomonadati</taxon>
        <taxon>Pseudomonadota</taxon>
        <taxon>Gammaproteobacteria</taxon>
        <taxon>Legionellales</taxon>
        <taxon>Legionellaceae</taxon>
        <taxon>Legionella</taxon>
    </lineage>
</organism>
<sequence length="266" mass="29202">MQKKVIGMTVAGILIFNVLYAENATTSNPPSDNTDTNQHYPFYIELGSGVSFSSRAGISADTSFWDASPQGYNADLGNAPLFTAGLGYRVNNWFSFDITATNRSLYSYKKFQASTATSTINFQGNKTRFFDLSSNAVMLNSTLYGRALADHLLMHVTSNSTLEPILGAGIGTSYNTVSDFHSVLANSNTVASIMQDNSRYAFAYQLMAGMEWQYKRLSVDVGYQYFDGGRFETNNYVFASSTPLIAPPWTGHLKTNEIFAAIKVAV</sequence>
<feature type="signal peptide" evidence="1">
    <location>
        <begin position="1"/>
        <end position="21"/>
    </location>
</feature>
<dbReference type="AlphaFoldDB" id="A0A0A8UP12"/>
<dbReference type="KEGG" id="lha:LHA_0135"/>
<gene>
    <name evidence="2" type="ORF">LHA_0135</name>
</gene>
<feature type="chain" id="PRO_5009754222" description="Outer membrane protein beta-barrel domain-containing protein" evidence="1">
    <location>
        <begin position="22"/>
        <end position="266"/>
    </location>
</feature>
<evidence type="ECO:0000313" key="2">
    <source>
        <dbReference type="EMBL" id="CEK09251.1"/>
    </source>
</evidence>
<keyword evidence="3" id="KW-1185">Reference proteome</keyword>